<accession>A0AA36H2D8</accession>
<evidence type="ECO:0000256" key="1">
    <source>
        <dbReference type="PROSITE-ProRule" id="PRU01005"/>
    </source>
</evidence>
<feature type="signal peptide" evidence="3">
    <location>
        <begin position="1"/>
        <end position="16"/>
    </location>
</feature>
<reference evidence="5" key="1">
    <citation type="submission" date="2023-07" db="EMBL/GenBank/DDBJ databases">
        <authorList>
            <consortium name="CYATHOMIX"/>
        </authorList>
    </citation>
    <scope>NUCLEOTIDE SEQUENCE</scope>
    <source>
        <strain evidence="5">N/A</strain>
    </source>
</reference>
<sequence length="259" mass="28330">MLQILILSALCFEVHATVTLEECLDKDKKYAEEAFACEDVATEKVCKKFFPAPSTAPTVGADVDRQEQCWKGDTSPDDEIIAAAIDLCPKTCALCCKTAAFDCEDDESFDCVNLKKKNQCKDPWKTQLNLVEKCPRTCGLCEEKNGACEDKEPNCDKEQCKNTDFQAAMKVNCKKTCGFCDEQTTAAAETTAPAETTKPAQETTMAGKTTAPAGTEPTTTPLCGSDPRCDKWIQNGFCTNNLYPDEYKAKYCGKACGKC</sequence>
<dbReference type="SMART" id="SM00254">
    <property type="entry name" value="ShKT"/>
    <property type="match status" value="4"/>
</dbReference>
<feature type="domain" description="ShKT" evidence="4">
    <location>
        <begin position="148"/>
        <end position="180"/>
    </location>
</feature>
<dbReference type="AlphaFoldDB" id="A0AA36H2D8"/>
<proteinExistence type="predicted"/>
<dbReference type="PROSITE" id="PS51670">
    <property type="entry name" value="SHKT"/>
    <property type="match status" value="3"/>
</dbReference>
<organism evidence="5 6">
    <name type="scientific">Cylicocyclus nassatus</name>
    <name type="common">Nematode worm</name>
    <dbReference type="NCBI Taxonomy" id="53992"/>
    <lineage>
        <taxon>Eukaryota</taxon>
        <taxon>Metazoa</taxon>
        <taxon>Ecdysozoa</taxon>
        <taxon>Nematoda</taxon>
        <taxon>Chromadorea</taxon>
        <taxon>Rhabditida</taxon>
        <taxon>Rhabditina</taxon>
        <taxon>Rhabditomorpha</taxon>
        <taxon>Strongyloidea</taxon>
        <taxon>Strongylidae</taxon>
        <taxon>Cylicocyclus</taxon>
    </lineage>
</organism>
<feature type="domain" description="ShKT" evidence="4">
    <location>
        <begin position="223"/>
        <end position="259"/>
    </location>
</feature>
<dbReference type="Pfam" id="PF01549">
    <property type="entry name" value="ShK"/>
    <property type="match status" value="3"/>
</dbReference>
<name>A0AA36H2D8_CYLNA</name>
<dbReference type="Gene3D" id="1.10.10.1940">
    <property type="match status" value="3"/>
</dbReference>
<evidence type="ECO:0000256" key="3">
    <source>
        <dbReference type="SAM" id="SignalP"/>
    </source>
</evidence>
<gene>
    <name evidence="5" type="ORF">CYNAS_LOCUS14798</name>
</gene>
<evidence type="ECO:0000256" key="2">
    <source>
        <dbReference type="SAM" id="MobiDB-lite"/>
    </source>
</evidence>
<dbReference type="InterPro" id="IPR003582">
    <property type="entry name" value="ShKT_dom"/>
</dbReference>
<evidence type="ECO:0000313" key="6">
    <source>
        <dbReference type="Proteomes" id="UP001176961"/>
    </source>
</evidence>
<keyword evidence="3" id="KW-0732">Signal</keyword>
<feature type="domain" description="ShKT" evidence="4">
    <location>
        <begin position="103"/>
        <end position="141"/>
    </location>
</feature>
<dbReference type="Proteomes" id="UP001176961">
    <property type="component" value="Unassembled WGS sequence"/>
</dbReference>
<feature type="region of interest" description="Disordered" evidence="2">
    <location>
        <begin position="191"/>
        <end position="217"/>
    </location>
</feature>
<dbReference type="PANTHER" id="PTHR21724">
    <property type="entry name" value="SHKT DOMAIN-CONTAINING PROTEIN"/>
    <property type="match status" value="1"/>
</dbReference>
<keyword evidence="1" id="KW-1015">Disulfide bond</keyword>
<evidence type="ECO:0000313" key="5">
    <source>
        <dbReference type="EMBL" id="CAJ0602815.1"/>
    </source>
</evidence>
<feature type="chain" id="PRO_5041223709" description="ShKT domain-containing protein" evidence="3">
    <location>
        <begin position="17"/>
        <end position="259"/>
    </location>
</feature>
<dbReference type="PANTHER" id="PTHR21724:SF109">
    <property type="entry name" value="SHKT DOMAIN-CONTAINING PROTEIN"/>
    <property type="match status" value="1"/>
</dbReference>
<dbReference type="EMBL" id="CATQJL010000305">
    <property type="protein sequence ID" value="CAJ0602815.1"/>
    <property type="molecule type" value="Genomic_DNA"/>
</dbReference>
<evidence type="ECO:0000259" key="4">
    <source>
        <dbReference type="PROSITE" id="PS51670"/>
    </source>
</evidence>
<protein>
    <recommendedName>
        <fullName evidence="4">ShKT domain-containing protein</fullName>
    </recommendedName>
</protein>
<keyword evidence="6" id="KW-1185">Reference proteome</keyword>
<comment type="caution">
    <text evidence="5">The sequence shown here is derived from an EMBL/GenBank/DDBJ whole genome shotgun (WGS) entry which is preliminary data.</text>
</comment>
<feature type="disulfide bond" evidence="1">
    <location>
        <begin position="155"/>
        <end position="173"/>
    </location>
</feature>
<comment type="caution">
    <text evidence="1">Lacks conserved residue(s) required for the propagation of feature annotation.</text>
</comment>